<dbReference type="NCBIfam" id="TIGR00229">
    <property type="entry name" value="sensory_box"/>
    <property type="match status" value="1"/>
</dbReference>
<dbReference type="Proteomes" id="UP000284763">
    <property type="component" value="Unassembled WGS sequence"/>
</dbReference>
<evidence type="ECO:0000259" key="4">
    <source>
        <dbReference type="PROSITE" id="PS50112"/>
    </source>
</evidence>
<dbReference type="Pfam" id="PF00989">
    <property type="entry name" value="PAS"/>
    <property type="match status" value="1"/>
</dbReference>
<dbReference type="GO" id="GO:0006355">
    <property type="term" value="P:regulation of DNA-templated transcription"/>
    <property type="evidence" value="ECO:0007669"/>
    <property type="project" value="InterPro"/>
</dbReference>
<dbReference type="SUPFAM" id="SSF55785">
    <property type="entry name" value="PYP-like sensor domain (PAS domain)"/>
    <property type="match status" value="1"/>
</dbReference>
<dbReference type="Gene3D" id="3.40.50.2300">
    <property type="match status" value="1"/>
</dbReference>
<dbReference type="InterPro" id="IPR035965">
    <property type="entry name" value="PAS-like_dom_sf"/>
</dbReference>
<dbReference type="InterPro" id="IPR011006">
    <property type="entry name" value="CheY-like_superfamily"/>
</dbReference>
<keyword evidence="1 2" id="KW-0597">Phosphoprotein</keyword>
<dbReference type="Gene3D" id="3.30.450.20">
    <property type="entry name" value="PAS domain"/>
    <property type="match status" value="1"/>
</dbReference>
<dbReference type="InterPro" id="IPR001789">
    <property type="entry name" value="Sig_transdc_resp-reg_receiver"/>
</dbReference>
<feature type="domain" description="Response regulatory" evidence="3">
    <location>
        <begin position="5"/>
        <end position="120"/>
    </location>
</feature>
<dbReference type="SUPFAM" id="SSF52172">
    <property type="entry name" value="CheY-like"/>
    <property type="match status" value="1"/>
</dbReference>
<sequence>MDKVKVLVVEDEIIVAHDIKARLEDLGYGVTGVAITGEEAIEKAEYTSPDVILMDIALKGNMDGIQAAEVIHEKYDIPVIYLTAYSDDKTLERARVTQPFGYLLKPFDEKELRSNIEMTLYRHNQEKAKHQESEKWLTTTLDSVGDAVIATDTEGYVKHINPFAEALTGWRKENAISKKIGEVLSLKSEVSEDVLEDPVQKAIREDIFYGLAENTLLVSADGNSTPVDIVGSTIKNENKEIIGIVLN</sequence>
<feature type="domain" description="PAS" evidence="4">
    <location>
        <begin position="133"/>
        <end position="206"/>
    </location>
</feature>
<feature type="modified residue" description="4-aspartylphosphate" evidence="2">
    <location>
        <position position="55"/>
    </location>
</feature>
<dbReference type="CDD" id="cd17534">
    <property type="entry name" value="REC_DC-like"/>
    <property type="match status" value="1"/>
</dbReference>
<dbReference type="EMBL" id="QZAB01000136">
    <property type="protein sequence ID" value="RQD89898.1"/>
    <property type="molecule type" value="Genomic_DNA"/>
</dbReference>
<proteinExistence type="predicted"/>
<dbReference type="InterPro" id="IPR013767">
    <property type="entry name" value="PAS_fold"/>
</dbReference>
<dbReference type="PROSITE" id="PS50112">
    <property type="entry name" value="PAS"/>
    <property type="match status" value="1"/>
</dbReference>
<dbReference type="GO" id="GO:0000160">
    <property type="term" value="P:phosphorelay signal transduction system"/>
    <property type="evidence" value="ECO:0007669"/>
    <property type="project" value="InterPro"/>
</dbReference>
<evidence type="ECO:0000313" key="6">
    <source>
        <dbReference type="Proteomes" id="UP000284763"/>
    </source>
</evidence>
<evidence type="ECO:0000256" key="2">
    <source>
        <dbReference type="PROSITE-ProRule" id="PRU00169"/>
    </source>
</evidence>
<evidence type="ECO:0000259" key="3">
    <source>
        <dbReference type="PROSITE" id="PS50110"/>
    </source>
</evidence>
<dbReference type="CDD" id="cd00130">
    <property type="entry name" value="PAS"/>
    <property type="match status" value="1"/>
</dbReference>
<dbReference type="InterPro" id="IPR000014">
    <property type="entry name" value="PAS"/>
</dbReference>
<dbReference type="InterPro" id="IPR050595">
    <property type="entry name" value="Bact_response_regulator"/>
</dbReference>
<feature type="non-terminal residue" evidence="5">
    <location>
        <position position="247"/>
    </location>
</feature>
<dbReference type="PANTHER" id="PTHR44591">
    <property type="entry name" value="STRESS RESPONSE REGULATOR PROTEIN 1"/>
    <property type="match status" value="1"/>
</dbReference>
<organism evidence="5 6">
    <name type="scientific">Methanosalsum natronophilum</name>
    <dbReference type="NCBI Taxonomy" id="768733"/>
    <lineage>
        <taxon>Archaea</taxon>
        <taxon>Methanobacteriati</taxon>
        <taxon>Methanobacteriota</taxon>
        <taxon>Stenosarchaea group</taxon>
        <taxon>Methanomicrobia</taxon>
        <taxon>Methanosarcinales</taxon>
        <taxon>Methanosarcinaceae</taxon>
        <taxon>Methanosalsum</taxon>
    </lineage>
</organism>
<dbReference type="PROSITE" id="PS50110">
    <property type="entry name" value="RESPONSE_REGULATORY"/>
    <property type="match status" value="1"/>
</dbReference>
<dbReference type="Pfam" id="PF00072">
    <property type="entry name" value="Response_reg"/>
    <property type="match status" value="1"/>
</dbReference>
<dbReference type="AlphaFoldDB" id="A0A424Z3P7"/>
<evidence type="ECO:0000313" key="5">
    <source>
        <dbReference type="EMBL" id="RQD89898.1"/>
    </source>
</evidence>
<dbReference type="PANTHER" id="PTHR44591:SF3">
    <property type="entry name" value="RESPONSE REGULATORY DOMAIN-CONTAINING PROTEIN"/>
    <property type="match status" value="1"/>
</dbReference>
<comment type="caution">
    <text evidence="5">The sequence shown here is derived from an EMBL/GenBank/DDBJ whole genome shotgun (WGS) entry which is preliminary data.</text>
</comment>
<reference evidence="5 6" key="1">
    <citation type="submission" date="2018-08" db="EMBL/GenBank/DDBJ databases">
        <title>The metabolism and importance of syntrophic acetate oxidation coupled to methane or sulfide production in haloalkaline environments.</title>
        <authorList>
            <person name="Timmers P.H.A."/>
            <person name="Vavourakis C.D."/>
            <person name="Sorokin D.Y."/>
            <person name="Sinninghe Damste J.S."/>
            <person name="Muyzer G."/>
            <person name="Stams A.J.M."/>
            <person name="Plugge C.M."/>
        </authorList>
    </citation>
    <scope>NUCLEOTIDE SEQUENCE [LARGE SCALE GENOMIC DNA]</scope>
    <source>
        <strain evidence="5">MSAO_Arc3</strain>
    </source>
</reference>
<protein>
    <submittedName>
        <fullName evidence="5">GGDEF domain-containing response regulator</fullName>
    </submittedName>
</protein>
<accession>A0A424Z3P7</accession>
<dbReference type="SMART" id="SM00448">
    <property type="entry name" value="REC"/>
    <property type="match status" value="1"/>
</dbReference>
<name>A0A424Z3P7_9EURY</name>
<gene>
    <name evidence="5" type="ORF">D5R95_02005</name>
</gene>
<evidence type="ECO:0000256" key="1">
    <source>
        <dbReference type="ARBA" id="ARBA00022553"/>
    </source>
</evidence>